<dbReference type="Gene3D" id="1.10.40.30">
    <property type="entry name" value="Fumarase/aspartase (C-terminal domain)"/>
    <property type="match status" value="1"/>
</dbReference>
<dbReference type="Pfam" id="PF13454">
    <property type="entry name" value="NAD_binding_9"/>
    <property type="match status" value="1"/>
</dbReference>
<evidence type="ECO:0000256" key="1">
    <source>
        <dbReference type="ARBA" id="ARBA00023239"/>
    </source>
</evidence>
<feature type="domain" description="Adenylosuccinate lyase C-terminal" evidence="2">
    <location>
        <begin position="149"/>
        <end position="228"/>
    </location>
</feature>
<organism evidence="3 4">
    <name type="scientific">Streptomyces djakartensis</name>
    <dbReference type="NCBI Taxonomy" id="68193"/>
    <lineage>
        <taxon>Bacteria</taxon>
        <taxon>Bacillati</taxon>
        <taxon>Actinomycetota</taxon>
        <taxon>Actinomycetes</taxon>
        <taxon>Kitasatosporales</taxon>
        <taxon>Streptomycetaceae</taxon>
        <taxon>Streptomyces</taxon>
    </lineage>
</organism>
<protein>
    <recommendedName>
        <fullName evidence="2">Adenylosuccinate lyase C-terminal domain-containing protein</fullName>
    </recommendedName>
</protein>
<reference evidence="4" key="1">
    <citation type="journal article" date="2019" name="Int. J. Syst. Evol. Microbiol.">
        <title>The Global Catalogue of Microorganisms (GCM) 10K type strain sequencing project: providing services to taxonomists for standard genome sequencing and annotation.</title>
        <authorList>
            <consortium name="The Broad Institute Genomics Platform"/>
            <consortium name="The Broad Institute Genome Sequencing Center for Infectious Disease"/>
            <person name="Wu L."/>
            <person name="Ma J."/>
        </authorList>
    </citation>
    <scope>NUCLEOTIDE SEQUENCE [LARGE SCALE GENOMIC DNA]</scope>
    <source>
        <strain evidence="4">JCM 4957</strain>
    </source>
</reference>
<dbReference type="InterPro" id="IPR019468">
    <property type="entry name" value="AdenyloSucc_lyase_C"/>
</dbReference>
<dbReference type="Pfam" id="PF10397">
    <property type="entry name" value="ADSL_C"/>
    <property type="match status" value="1"/>
</dbReference>
<dbReference type="RefSeq" id="WP_190197222.1">
    <property type="nucleotide sequence ID" value="NZ_BMWE01000004.1"/>
</dbReference>
<dbReference type="InterPro" id="IPR038732">
    <property type="entry name" value="HpyO/CreE_NAD-binding"/>
</dbReference>
<sequence length="244" mass="26065">MTAPGDTLAVCVIGVGPRGLSVLERICANAAGTARPVAVHLVDPYPPGPGAVWRTGQPGELLMNTVASQVTLFTDDSVDCAGPSVPGPSLYPWARMIERDNTGRYPLQVLDEARRLGPDSYPTRALHGHYLEWVFRHLLRTAPEEVTVHQHRSTERLTVALAPALGKARAKTLLTAATAEASATGRPLAEVLREHPELSARFTPVRLAQLLDPAGYTGAADALVDRALRAYGGPGVTPDDESMR</sequence>
<dbReference type="InterPro" id="IPR008948">
    <property type="entry name" value="L-Aspartase-like"/>
</dbReference>
<evidence type="ECO:0000313" key="4">
    <source>
        <dbReference type="Proteomes" id="UP000653308"/>
    </source>
</evidence>
<accession>A0ABQ2ZD75</accession>
<gene>
    <name evidence="3" type="ORF">GCM10010384_18470</name>
</gene>
<evidence type="ECO:0000313" key="3">
    <source>
        <dbReference type="EMBL" id="GGY13127.1"/>
    </source>
</evidence>
<keyword evidence="1" id="KW-0456">Lyase</keyword>
<dbReference type="Proteomes" id="UP000653308">
    <property type="component" value="Unassembled WGS sequence"/>
</dbReference>
<dbReference type="SMART" id="SM00998">
    <property type="entry name" value="ADSL_C"/>
    <property type="match status" value="1"/>
</dbReference>
<name>A0ABQ2ZD75_9ACTN</name>
<dbReference type="EMBL" id="BMWE01000004">
    <property type="protein sequence ID" value="GGY13127.1"/>
    <property type="molecule type" value="Genomic_DNA"/>
</dbReference>
<dbReference type="SUPFAM" id="SSF48557">
    <property type="entry name" value="L-aspartase-like"/>
    <property type="match status" value="1"/>
</dbReference>
<comment type="caution">
    <text evidence="3">The sequence shown here is derived from an EMBL/GenBank/DDBJ whole genome shotgun (WGS) entry which is preliminary data.</text>
</comment>
<proteinExistence type="predicted"/>
<evidence type="ECO:0000259" key="2">
    <source>
        <dbReference type="SMART" id="SM00998"/>
    </source>
</evidence>
<keyword evidence="4" id="KW-1185">Reference proteome</keyword>